<keyword evidence="1" id="KW-0472">Membrane</keyword>
<feature type="transmembrane region" description="Helical" evidence="1">
    <location>
        <begin position="70"/>
        <end position="90"/>
    </location>
</feature>
<keyword evidence="1" id="KW-0812">Transmembrane</keyword>
<comment type="caution">
    <text evidence="2">The sequence shown here is derived from an EMBL/GenBank/DDBJ whole genome shotgun (WGS) entry which is preliminary data.</text>
</comment>
<keyword evidence="1" id="KW-1133">Transmembrane helix</keyword>
<dbReference type="AlphaFoldDB" id="A0A9D4NZS1"/>
<evidence type="ECO:0000256" key="1">
    <source>
        <dbReference type="SAM" id="Phobius"/>
    </source>
</evidence>
<proteinExistence type="predicted"/>
<dbReference type="EMBL" id="SDOV01000004">
    <property type="protein sequence ID" value="KAH7641373.1"/>
    <property type="molecule type" value="Genomic_DNA"/>
</dbReference>
<dbReference type="Proteomes" id="UP000828236">
    <property type="component" value="Unassembled WGS sequence"/>
</dbReference>
<organism evidence="2">
    <name type="scientific">Dermatophagoides farinae</name>
    <name type="common">American house dust mite</name>
    <dbReference type="NCBI Taxonomy" id="6954"/>
    <lineage>
        <taxon>Eukaryota</taxon>
        <taxon>Metazoa</taxon>
        <taxon>Ecdysozoa</taxon>
        <taxon>Arthropoda</taxon>
        <taxon>Chelicerata</taxon>
        <taxon>Arachnida</taxon>
        <taxon>Acari</taxon>
        <taxon>Acariformes</taxon>
        <taxon>Sarcoptiformes</taxon>
        <taxon>Astigmata</taxon>
        <taxon>Psoroptidia</taxon>
        <taxon>Analgoidea</taxon>
        <taxon>Pyroglyphidae</taxon>
        <taxon>Dermatophagoidinae</taxon>
        <taxon>Dermatophagoides</taxon>
    </lineage>
</organism>
<name>A0A9D4NZS1_DERFA</name>
<reference evidence="2" key="1">
    <citation type="submission" date="2020-06" db="EMBL/GenBank/DDBJ databases">
        <authorList>
            <person name="Ji K."/>
            <person name="Li J."/>
        </authorList>
    </citation>
    <scope>NUCLEOTIDE SEQUENCE</scope>
    <source>
        <strain evidence="2">JKM2019</strain>
        <tissue evidence="2">Whole body</tissue>
    </source>
</reference>
<gene>
    <name evidence="2" type="ORF">HUG17_4417</name>
</gene>
<accession>A0A9D4NZS1</accession>
<feature type="transmembrane region" description="Helical" evidence="1">
    <location>
        <begin position="96"/>
        <end position="119"/>
    </location>
</feature>
<protein>
    <submittedName>
        <fullName evidence="2">Uncharacterized protein</fullName>
    </submittedName>
</protein>
<feature type="transmembrane region" description="Helical" evidence="1">
    <location>
        <begin position="177"/>
        <end position="198"/>
    </location>
</feature>
<evidence type="ECO:0000313" key="2">
    <source>
        <dbReference type="EMBL" id="KAH7641373.1"/>
    </source>
</evidence>
<sequence>MAQYYLNLRQKSLCRTLQRFYERLLRYERKQIIHRNFRQFLHRKIIGHHYQSFAMLQSEIHDYNQQLKRYLSVIFTLITVMITYLVYLVLMTKPKFIYLLLFILLAQAHYGTLSLLIIGCNMIKQNNVKILQLQRKCLTLSSTCERKLFHNYQLLKFETITNIQLDRPSGFQLENGMIITSYTFVTFLVNISTFFFLISQNFGRE</sequence>
<reference evidence="2" key="2">
    <citation type="journal article" date="2021" name="World Allergy Organ. J.">
        <title>Chromosome-level assembly of Dermatophagoides farinae genome and transcriptome reveals two novel allergens Der f 37 and Der f 39.</title>
        <authorList>
            <person name="Chen J."/>
            <person name="Cai Z."/>
            <person name="Fan D."/>
            <person name="Hu J."/>
            <person name="Hou Y."/>
            <person name="He Y."/>
            <person name="Zhang Z."/>
            <person name="Zhao Z."/>
            <person name="Gao P."/>
            <person name="Hu W."/>
            <person name="Sun J."/>
            <person name="Li J."/>
            <person name="Ji K."/>
        </authorList>
    </citation>
    <scope>NUCLEOTIDE SEQUENCE</scope>
    <source>
        <strain evidence="2">JKM2019</strain>
    </source>
</reference>